<evidence type="ECO:0000259" key="4">
    <source>
        <dbReference type="Pfam" id="PF13296"/>
    </source>
</evidence>
<comment type="caution">
    <text evidence="5">The sequence shown here is derived from an EMBL/GenBank/DDBJ whole genome shotgun (WGS) entry which is preliminary data.</text>
</comment>
<dbReference type="InterPro" id="IPR018769">
    <property type="entry name" value="VgrG2_DUF2345"/>
</dbReference>
<evidence type="ECO:0000256" key="1">
    <source>
        <dbReference type="ARBA" id="ARBA00005558"/>
    </source>
</evidence>
<evidence type="ECO:0000259" key="2">
    <source>
        <dbReference type="Pfam" id="PF04717"/>
    </source>
</evidence>
<feature type="domain" description="Putative type VI secretion system Rhs element associated Vgr" evidence="4">
    <location>
        <begin position="551"/>
        <end position="658"/>
    </location>
</feature>
<name>A0A3A3G6H8_9BURK</name>
<feature type="domain" description="Gp5/Type VI secretion system Vgr protein OB-fold" evidence="2">
    <location>
        <begin position="476"/>
        <end position="524"/>
    </location>
</feature>
<dbReference type="Proteomes" id="UP000266327">
    <property type="component" value="Unassembled WGS sequence"/>
</dbReference>
<evidence type="ECO:0000313" key="5">
    <source>
        <dbReference type="EMBL" id="RJG04143.1"/>
    </source>
</evidence>
<proteinExistence type="inferred from homology"/>
<dbReference type="InterPro" id="IPR037026">
    <property type="entry name" value="Vgr_OB-fold_dom_sf"/>
</dbReference>
<dbReference type="InterPro" id="IPR028244">
    <property type="entry name" value="T6SS_Rhs_Vgr_dom"/>
</dbReference>
<dbReference type="EMBL" id="QYUQ01000002">
    <property type="protein sequence ID" value="RJG04143.1"/>
    <property type="molecule type" value="Genomic_DNA"/>
</dbReference>
<comment type="similarity">
    <text evidence="1">Belongs to the VgrG protein family.</text>
</comment>
<dbReference type="SUPFAM" id="SSF69279">
    <property type="entry name" value="Phage tail proteins"/>
    <property type="match status" value="2"/>
</dbReference>
<dbReference type="SUPFAM" id="SSF69349">
    <property type="entry name" value="Phage fibre proteins"/>
    <property type="match status" value="1"/>
</dbReference>
<dbReference type="SUPFAM" id="SSF69255">
    <property type="entry name" value="gp5 N-terminal domain-like"/>
    <property type="match status" value="1"/>
</dbReference>
<feature type="domain" description="DUF2345" evidence="3">
    <location>
        <begin position="693"/>
        <end position="836"/>
    </location>
</feature>
<dbReference type="Gene3D" id="2.40.50.230">
    <property type="entry name" value="Gp5 N-terminal domain"/>
    <property type="match status" value="1"/>
</dbReference>
<dbReference type="Pfam" id="PF13296">
    <property type="entry name" value="T6SS_Vgr"/>
    <property type="match status" value="1"/>
</dbReference>
<sequence length="908" mass="99534">MLARSGLTETNRPIRLRLSHADGVLEDMLLIKHVSGTETINGGLEYRLLCVSARGDLPLKDFMAIPVEIQFVTDRGALRSVCGLISQAFAGHHDGGLASYQLVIRDALALMEQRVNTRVFRNLNELDISKVILDEWKQTSPILANAFDIDWNCLSGTYPAREFTMQHNESDSQFLRRLWKRQGIAWFIRPGKSAEPGSSDFPSHTLVLADNTEAYQQNAAGTVRYHQDSSTEQRDTVTSWNAMRSLRPGVVTRHSWDYAKAGLMETSAPSRMHQGSAGDQMAASLEDYAIDVPHVAENSDDYDRLGELRMLRHELESKCFHGEGSVRDLCVGQWIGLAGHPDIDGHAPHEREFVITSIEVDADNNLPKEIADHAQRLFSREAGWLQDFPGALGKASAERGARYTNRFSCVRRGIPIVPAFDPAIDLPRTRIQSAIVVGPADEEVHCDEYGRVKIRFPGTRASNHEHAQGAGASNSGRDSAWVRVASTWASSQWGSFTLPRIGDEVLVDFLGGDPDKPIIVGQVYNGKAPPPNFTHTGTLPENRYVSGIKSKEVRGRRYNQLRLDDTPGQISAQLASEHGHTQLNLGYLTQPRVDGAGAPRGEGAELRTDGALALRSAKLMLLSTQAMQEAQGRQLERQVMLTALESSHGLLEELGKYAAEHHALPFDVEAHGKINQRLEKAEQGNNTDPQGGTGGDPLMALYASGGFAFATPYSSVTYSGKHQDLVAQQNVQLTAGENFNVNAGKGISLFAHRQGVKLIAHREDVDIQSHRDSINLAAQKDVRVSASSGEVTIAADKRIMLVCGGGYIKIEGGNIELGCPGTFTVKASQHAWAGPSSASREMQKFSEGALEFNDRFVLADMLGDPVANRKYEIKRGDGSIIRGVTNEQGQIEQQQSLLNEQIEIRILG</sequence>
<reference evidence="6" key="1">
    <citation type="submission" date="2018-09" db="EMBL/GenBank/DDBJ databases">
        <authorList>
            <person name="Zhu H."/>
        </authorList>
    </citation>
    <scope>NUCLEOTIDE SEQUENCE [LARGE SCALE GENOMIC DNA]</scope>
    <source>
        <strain evidence="6">K1S02-23</strain>
    </source>
</reference>
<evidence type="ECO:0000313" key="6">
    <source>
        <dbReference type="Proteomes" id="UP000266327"/>
    </source>
</evidence>
<accession>A0A3A3G6H8</accession>
<dbReference type="Gene3D" id="3.55.50.10">
    <property type="entry name" value="Baseplate protein-like domains"/>
    <property type="match status" value="1"/>
</dbReference>
<dbReference type="Pfam" id="PF10106">
    <property type="entry name" value="DUF2345"/>
    <property type="match status" value="1"/>
</dbReference>
<dbReference type="OrthoDB" id="1907165at2"/>
<evidence type="ECO:0000259" key="3">
    <source>
        <dbReference type="Pfam" id="PF10106"/>
    </source>
</evidence>
<gene>
    <name evidence="5" type="ORF">D3878_00335</name>
</gene>
<dbReference type="Pfam" id="PF04717">
    <property type="entry name" value="Phage_base_V"/>
    <property type="match status" value="1"/>
</dbReference>
<dbReference type="InterPro" id="IPR006533">
    <property type="entry name" value="T6SS_Vgr_RhsGE"/>
</dbReference>
<dbReference type="Gene3D" id="4.10.220.110">
    <property type="match status" value="1"/>
</dbReference>
<dbReference type="InterPro" id="IPR017847">
    <property type="entry name" value="T6SS_RhsGE_Vgr_subset"/>
</dbReference>
<dbReference type="Pfam" id="PF05954">
    <property type="entry name" value="Phage_GPD"/>
    <property type="match status" value="1"/>
</dbReference>
<dbReference type="Gene3D" id="2.30.110.50">
    <property type="match status" value="1"/>
</dbReference>
<keyword evidence="6" id="KW-1185">Reference proteome</keyword>
<protein>
    <submittedName>
        <fullName evidence="5">Type VI secretion system tip protein VgrG</fullName>
    </submittedName>
</protein>
<dbReference type="InterPro" id="IPR006531">
    <property type="entry name" value="Gp5/Vgr_OB"/>
</dbReference>
<dbReference type="AlphaFoldDB" id="A0A3A3G6H8"/>
<dbReference type="NCBIfam" id="TIGR03361">
    <property type="entry name" value="VI_Rhs_Vgr"/>
    <property type="match status" value="1"/>
</dbReference>
<dbReference type="NCBIfam" id="TIGR01646">
    <property type="entry name" value="vgr_GE"/>
    <property type="match status" value="1"/>
</dbReference>
<organism evidence="5 6">
    <name type="scientific">Noviherbaspirillum sedimenti</name>
    <dbReference type="NCBI Taxonomy" id="2320865"/>
    <lineage>
        <taxon>Bacteria</taxon>
        <taxon>Pseudomonadati</taxon>
        <taxon>Pseudomonadota</taxon>
        <taxon>Betaproteobacteria</taxon>
        <taxon>Burkholderiales</taxon>
        <taxon>Oxalobacteraceae</taxon>
        <taxon>Noviherbaspirillum</taxon>
    </lineage>
</organism>